<sequence>MASRRLRGQVARSSVYFMALFWPASKNTAKGWRQAVAEAKKQAELAYFREAFGLWIHKENTDKHNLAVFVVIGTKFLLPHVTVHPHLPTMKKGPPDPSTLDLGVGAFYSYPFLFLDIWISVEYGNGDRISNALPPRAFYNASNR</sequence>
<reference evidence="1 2" key="1">
    <citation type="submission" date="2015-01" db="EMBL/GenBank/DDBJ databases">
        <title>The Genome Sequence of Fonsecaea pedrosoi CBS 271.37.</title>
        <authorList>
            <consortium name="The Broad Institute Genomics Platform"/>
            <person name="Cuomo C."/>
            <person name="de Hoog S."/>
            <person name="Gorbushina A."/>
            <person name="Stielow B."/>
            <person name="Teixiera M."/>
            <person name="Abouelleil A."/>
            <person name="Chapman S.B."/>
            <person name="Priest M."/>
            <person name="Young S.K."/>
            <person name="Wortman J."/>
            <person name="Nusbaum C."/>
            <person name="Birren B."/>
        </authorList>
    </citation>
    <scope>NUCLEOTIDE SEQUENCE [LARGE SCALE GENOMIC DNA]</scope>
    <source>
        <strain evidence="1 2">CBS 271.37</strain>
    </source>
</reference>
<proteinExistence type="predicted"/>
<dbReference type="RefSeq" id="XP_013280577.1">
    <property type="nucleotide sequence ID" value="XM_013425123.1"/>
</dbReference>
<dbReference type="GeneID" id="25308703"/>
<evidence type="ECO:0000313" key="2">
    <source>
        <dbReference type="Proteomes" id="UP000053029"/>
    </source>
</evidence>
<organism evidence="1 2">
    <name type="scientific">Fonsecaea pedrosoi CBS 271.37</name>
    <dbReference type="NCBI Taxonomy" id="1442368"/>
    <lineage>
        <taxon>Eukaryota</taxon>
        <taxon>Fungi</taxon>
        <taxon>Dikarya</taxon>
        <taxon>Ascomycota</taxon>
        <taxon>Pezizomycotina</taxon>
        <taxon>Eurotiomycetes</taxon>
        <taxon>Chaetothyriomycetidae</taxon>
        <taxon>Chaetothyriales</taxon>
        <taxon>Herpotrichiellaceae</taxon>
        <taxon>Fonsecaea</taxon>
    </lineage>
</organism>
<dbReference type="VEuPathDB" id="FungiDB:Z517_09213"/>
<dbReference type="HOGENOM" id="CLU_1796509_0_0_1"/>
<dbReference type="EMBL" id="KN846974">
    <property type="protein sequence ID" value="KIW76769.1"/>
    <property type="molecule type" value="Genomic_DNA"/>
</dbReference>
<dbReference type="Proteomes" id="UP000053029">
    <property type="component" value="Unassembled WGS sequence"/>
</dbReference>
<keyword evidence="2" id="KW-1185">Reference proteome</keyword>
<protein>
    <submittedName>
        <fullName evidence="1">Uncharacterized protein</fullName>
    </submittedName>
</protein>
<evidence type="ECO:0000313" key="1">
    <source>
        <dbReference type="EMBL" id="KIW76769.1"/>
    </source>
</evidence>
<dbReference type="AlphaFoldDB" id="A0A0D2GWM8"/>
<name>A0A0D2GWM8_9EURO</name>
<gene>
    <name evidence="1" type="ORF">Z517_09213</name>
</gene>
<accession>A0A0D2GWM8</accession>